<reference evidence="1" key="1">
    <citation type="submission" date="2023-07" db="EMBL/GenBank/DDBJ databases">
        <title>Chromosome-level genome assembly of Artemia franciscana.</title>
        <authorList>
            <person name="Jo E."/>
        </authorList>
    </citation>
    <scope>NUCLEOTIDE SEQUENCE</scope>
    <source>
        <tissue evidence="1">Whole body</tissue>
    </source>
</reference>
<evidence type="ECO:0000313" key="2">
    <source>
        <dbReference type="Proteomes" id="UP001187531"/>
    </source>
</evidence>
<dbReference type="AlphaFoldDB" id="A0AA88IN94"/>
<protein>
    <submittedName>
        <fullName evidence="1">Uncharacterized protein</fullName>
    </submittedName>
</protein>
<proteinExistence type="predicted"/>
<accession>A0AA88IN94</accession>
<dbReference type="Proteomes" id="UP001187531">
    <property type="component" value="Unassembled WGS sequence"/>
</dbReference>
<sequence>MKPLKRGYRIRVRPDTQTVRIYLNSKPKELRRGDLNYTVRASYKKSATLNGGAKEPIKAARKAVKLSVKQDQEQYCLDSANELEHMSKNDNTKKMFKSLRKKINGKIPSTANTLEGKCGEIIRSEEGQLERWREHFSELLNPVNAL</sequence>
<evidence type="ECO:0000313" key="1">
    <source>
        <dbReference type="EMBL" id="KAK2726901.1"/>
    </source>
</evidence>
<name>A0AA88IN94_ARTSF</name>
<keyword evidence="2" id="KW-1185">Reference proteome</keyword>
<comment type="caution">
    <text evidence="1">The sequence shown here is derived from an EMBL/GenBank/DDBJ whole genome shotgun (WGS) entry which is preliminary data.</text>
</comment>
<organism evidence="1 2">
    <name type="scientific">Artemia franciscana</name>
    <name type="common">Brine shrimp</name>
    <name type="synonym">Artemia sanfranciscana</name>
    <dbReference type="NCBI Taxonomy" id="6661"/>
    <lineage>
        <taxon>Eukaryota</taxon>
        <taxon>Metazoa</taxon>
        <taxon>Ecdysozoa</taxon>
        <taxon>Arthropoda</taxon>
        <taxon>Crustacea</taxon>
        <taxon>Branchiopoda</taxon>
        <taxon>Anostraca</taxon>
        <taxon>Artemiidae</taxon>
        <taxon>Artemia</taxon>
    </lineage>
</organism>
<dbReference type="EMBL" id="JAVRJZ010000001">
    <property type="protein sequence ID" value="KAK2726901.1"/>
    <property type="molecule type" value="Genomic_DNA"/>
</dbReference>
<gene>
    <name evidence="1" type="ORF">QYM36_007671</name>
</gene>